<dbReference type="CDD" id="cd11321">
    <property type="entry name" value="AmyAc_bac_euk_BE"/>
    <property type="match status" value="1"/>
</dbReference>
<evidence type="ECO:0000256" key="1">
    <source>
        <dbReference type="ARBA" id="ARBA00000826"/>
    </source>
</evidence>
<feature type="active site" description="Proton donor" evidence="8">
    <location>
        <position position="482"/>
    </location>
</feature>
<dbReference type="GO" id="GO:0043169">
    <property type="term" value="F:cation binding"/>
    <property type="evidence" value="ECO:0007669"/>
    <property type="project" value="InterPro"/>
</dbReference>
<dbReference type="EMBL" id="JALJOQ010000020">
    <property type="protein sequence ID" value="KAK9809388.1"/>
    <property type="molecule type" value="Genomic_DNA"/>
</dbReference>
<evidence type="ECO:0000313" key="10">
    <source>
        <dbReference type="EMBL" id="KAK9809388.1"/>
    </source>
</evidence>
<dbReference type="InterPro" id="IPR004193">
    <property type="entry name" value="Glyco_hydro_13_N"/>
</dbReference>
<dbReference type="Gene3D" id="3.20.20.80">
    <property type="entry name" value="Glycosidases"/>
    <property type="match status" value="1"/>
</dbReference>
<accession>A0AAW1PHQ2</accession>
<evidence type="ECO:0000256" key="6">
    <source>
        <dbReference type="ARBA" id="ARBA00023234"/>
    </source>
</evidence>
<dbReference type="Pfam" id="PF02806">
    <property type="entry name" value="Alpha-amylase_C"/>
    <property type="match status" value="1"/>
</dbReference>
<gene>
    <name evidence="10" type="ORF">WJX73_000627</name>
</gene>
<dbReference type="PANTHER" id="PTHR43651:SF2">
    <property type="entry name" value="1,4-ALPHA-GLUCAN-BRANCHING ENZYME, CHLOROPLASTIC_AMYLOPLASTIC"/>
    <property type="match status" value="1"/>
</dbReference>
<comment type="similarity">
    <text evidence="3">Belongs to the glycosyl hydrolase 13 family. GlgB subfamily.</text>
</comment>
<evidence type="ECO:0000256" key="8">
    <source>
        <dbReference type="PIRSR" id="PIRSR000463-1"/>
    </source>
</evidence>
<keyword evidence="5" id="KW-0808">Transferase</keyword>
<evidence type="ECO:0000256" key="7">
    <source>
        <dbReference type="ARBA" id="ARBA00060592"/>
    </source>
</evidence>
<dbReference type="Pfam" id="PF02922">
    <property type="entry name" value="CBM_48"/>
    <property type="match status" value="1"/>
</dbReference>
<dbReference type="AlphaFoldDB" id="A0AAW1PHQ2"/>
<evidence type="ECO:0000259" key="9">
    <source>
        <dbReference type="SMART" id="SM00642"/>
    </source>
</evidence>
<organism evidence="10 11">
    <name type="scientific">Symbiochloris irregularis</name>
    <dbReference type="NCBI Taxonomy" id="706552"/>
    <lineage>
        <taxon>Eukaryota</taxon>
        <taxon>Viridiplantae</taxon>
        <taxon>Chlorophyta</taxon>
        <taxon>core chlorophytes</taxon>
        <taxon>Trebouxiophyceae</taxon>
        <taxon>Trebouxiales</taxon>
        <taxon>Trebouxiaceae</taxon>
        <taxon>Symbiochloris</taxon>
    </lineage>
</organism>
<dbReference type="SUPFAM" id="SSF51445">
    <property type="entry name" value="(Trans)glycosidases"/>
    <property type="match status" value="1"/>
</dbReference>
<name>A0AAW1PHQ2_9CHLO</name>
<evidence type="ECO:0000313" key="11">
    <source>
        <dbReference type="Proteomes" id="UP001465755"/>
    </source>
</evidence>
<evidence type="ECO:0000256" key="5">
    <source>
        <dbReference type="ARBA" id="ARBA00022679"/>
    </source>
</evidence>
<keyword evidence="11" id="KW-1185">Reference proteome</keyword>
<dbReference type="Gene3D" id="2.60.40.1180">
    <property type="entry name" value="Golgi alpha-mannosidase II"/>
    <property type="match status" value="1"/>
</dbReference>
<comment type="pathway">
    <text evidence="7">Glycan biosynthesis.</text>
</comment>
<evidence type="ECO:0000256" key="4">
    <source>
        <dbReference type="ARBA" id="ARBA00012541"/>
    </source>
</evidence>
<dbReference type="GO" id="GO:0005978">
    <property type="term" value="P:glycogen biosynthetic process"/>
    <property type="evidence" value="ECO:0007669"/>
    <property type="project" value="InterPro"/>
</dbReference>
<keyword evidence="6" id="KW-0035">Amyloplast</keyword>
<dbReference type="SUPFAM" id="SSF81296">
    <property type="entry name" value="E set domains"/>
    <property type="match status" value="1"/>
</dbReference>
<dbReference type="PANTHER" id="PTHR43651">
    <property type="entry name" value="1,4-ALPHA-GLUCAN-BRANCHING ENZYME"/>
    <property type="match status" value="1"/>
</dbReference>
<dbReference type="Proteomes" id="UP001465755">
    <property type="component" value="Unassembled WGS sequence"/>
</dbReference>
<evidence type="ECO:0000256" key="2">
    <source>
        <dbReference type="ARBA" id="ARBA00004602"/>
    </source>
</evidence>
<dbReference type="SMART" id="SM00642">
    <property type="entry name" value="Aamy"/>
    <property type="match status" value="1"/>
</dbReference>
<keyword evidence="6" id="KW-0934">Plastid</keyword>
<dbReference type="GO" id="GO:0004553">
    <property type="term" value="F:hydrolase activity, hydrolyzing O-glycosyl compounds"/>
    <property type="evidence" value="ECO:0007669"/>
    <property type="project" value="InterPro"/>
</dbReference>
<dbReference type="EC" id="2.4.1.18" evidence="4"/>
<evidence type="ECO:0000256" key="3">
    <source>
        <dbReference type="ARBA" id="ARBA00009000"/>
    </source>
</evidence>
<dbReference type="Pfam" id="PF00128">
    <property type="entry name" value="Alpha-amylase"/>
    <property type="match status" value="1"/>
</dbReference>
<protein>
    <recommendedName>
        <fullName evidence="4">1,4-alpha-glucan branching enzyme</fullName>
        <ecNumber evidence="4">2.4.1.18</ecNumber>
    </recommendedName>
</protein>
<comment type="caution">
    <text evidence="10">The sequence shown here is derived from an EMBL/GenBank/DDBJ whole genome shotgun (WGS) entry which is preliminary data.</text>
</comment>
<reference evidence="10 11" key="1">
    <citation type="journal article" date="2024" name="Nat. Commun.">
        <title>Phylogenomics reveals the evolutionary origins of lichenization in chlorophyte algae.</title>
        <authorList>
            <person name="Puginier C."/>
            <person name="Libourel C."/>
            <person name="Otte J."/>
            <person name="Skaloud P."/>
            <person name="Haon M."/>
            <person name="Grisel S."/>
            <person name="Petersen M."/>
            <person name="Berrin J.G."/>
            <person name="Delaux P.M."/>
            <person name="Dal Grande F."/>
            <person name="Keller J."/>
        </authorList>
    </citation>
    <scope>NUCLEOTIDE SEQUENCE [LARGE SCALE GENOMIC DNA]</scope>
    <source>
        <strain evidence="10 11">SAG 2036</strain>
    </source>
</reference>
<comment type="subcellular location">
    <subcellularLocation>
        <location evidence="2">Plastid</location>
        <location evidence="2">Amyloplast</location>
    </subcellularLocation>
</comment>
<dbReference type="GO" id="GO:0009501">
    <property type="term" value="C:amyloplast"/>
    <property type="evidence" value="ECO:0007669"/>
    <property type="project" value="UniProtKB-SubCell"/>
</dbReference>
<dbReference type="InterPro" id="IPR006048">
    <property type="entry name" value="A-amylase/branching_C"/>
</dbReference>
<dbReference type="InterPro" id="IPR013780">
    <property type="entry name" value="Glyco_hydro_b"/>
</dbReference>
<feature type="active site" description="Nucleophile" evidence="8">
    <location>
        <position position="427"/>
    </location>
</feature>
<dbReference type="InterPro" id="IPR037439">
    <property type="entry name" value="Branching_enzy"/>
</dbReference>
<dbReference type="PIRSF" id="PIRSF000463">
    <property type="entry name" value="GlgB"/>
    <property type="match status" value="1"/>
</dbReference>
<dbReference type="InterPro" id="IPR006047">
    <property type="entry name" value="GH13_cat_dom"/>
</dbReference>
<proteinExistence type="inferred from homology"/>
<feature type="domain" description="Glycosyl hydrolase family 13 catalytic" evidence="9">
    <location>
        <begin position="285"/>
        <end position="648"/>
    </location>
</feature>
<dbReference type="FunFam" id="3.20.20.80:FF:000001">
    <property type="entry name" value="1,4-alpha-glucan branching enzyme"/>
    <property type="match status" value="1"/>
</dbReference>
<dbReference type="InterPro" id="IPR017853">
    <property type="entry name" value="GH"/>
</dbReference>
<dbReference type="GO" id="GO:0003844">
    <property type="term" value="F:1,4-alpha-glucan branching enzyme activity"/>
    <property type="evidence" value="ECO:0007669"/>
    <property type="project" value="UniProtKB-EC"/>
</dbReference>
<dbReference type="SUPFAM" id="SSF51011">
    <property type="entry name" value="Glycosyl hydrolase domain"/>
    <property type="match status" value="1"/>
</dbReference>
<dbReference type="Gene3D" id="2.60.40.10">
    <property type="entry name" value="Immunoglobulins"/>
    <property type="match status" value="1"/>
</dbReference>
<dbReference type="InterPro" id="IPR014756">
    <property type="entry name" value="Ig_E-set"/>
</dbReference>
<sequence length="784" mass="88175">MFAVDKVQLIRYCNLPKGGVSVKGKSRSSRVWRRPILCIASLTPGHFAWPQPASGLLLPVSTLPADRVCLLTKLPGQSNHCHRKASRRAYRVQATLGILSTDPMLEDHSDHLRKRHEQYQRTKAAIEDAEGSLQDFAKGYTKLGFNRVDGATVYAEWAPAADRVQLIGDFNSWGGTELNRGPYGVWSATIPDGPHGEPGIPHGSRARVRLHHQGGVVDRVPAWATWCWKDPHSMSAHYDAILWQPPQHEQYQWQHGRPGRPESLLIYEAHVGMSSEEQSVASYPYFKDNVLPRIARLGYTAVQLMAVQEHAFFASFGYHVTSAFAVSSRSGNPEELKALIDEAHRLGLVVLLDVVHSHMSSNAEDGLAGFDLGQAGPSNYFCQGEAGYHKQWDSRLFNYGNWETLRFLLSNLRWWLEEYRFDGFRFDGVTSMLYHHHGIDRTFSGNYHEYFGDSINMDAVVYLMLANDLVHSLRPEAITIAEDVSGMPALCQPVQQGGTGFNYRLAMGLPDVWTRLLKDVRDEHWSTQELVSLLCNRRYDEGTVAYAECHDQSLVGDQGLAWRLMGSAMYTGMSTFQPPTPPIDRGMALHKMIRLLTISLGGDAWLNFMGNEFGHPEWVDFPREGNGWSHQYCRRQWSLVDKSDLRYRELNDWDAAMLKLEADFKFLSSKHQLVSHAGSDDKPPKQVIVAERGPLLFVFNFSPFDSFEGFKVGVPEGGRYQVVLDSDAAEFGGKGRVGHDVEHFSSPEGIPGQPETNFNDRPHSILILAPSRTAVVYRLLPEKG</sequence>
<dbReference type="InterPro" id="IPR013783">
    <property type="entry name" value="Ig-like_fold"/>
</dbReference>
<comment type="catalytic activity">
    <reaction evidence="1">
        <text>Transfers a segment of a (1-&gt;4)-alpha-D-glucan chain to a primary hydroxy group in a similar glucan chain.</text>
        <dbReference type="EC" id="2.4.1.18"/>
    </reaction>
</comment>